<comment type="caution">
    <text evidence="9">The sequence shown here is derived from an EMBL/GenBank/DDBJ whole genome shotgun (WGS) entry which is preliminary data.</text>
</comment>
<accession>A0ABU5ICZ4</accession>
<keyword evidence="2" id="KW-0001">2Fe-2S</keyword>
<dbReference type="Pfam" id="PF00111">
    <property type="entry name" value="Fer2"/>
    <property type="match status" value="1"/>
</dbReference>
<evidence type="ECO:0000259" key="8">
    <source>
        <dbReference type="PROSITE" id="PS51384"/>
    </source>
</evidence>
<evidence type="ECO:0000256" key="5">
    <source>
        <dbReference type="ARBA" id="ARBA00023004"/>
    </source>
</evidence>
<dbReference type="CDD" id="cd06185">
    <property type="entry name" value="PDR_like"/>
    <property type="match status" value="1"/>
</dbReference>
<dbReference type="PRINTS" id="PR00409">
    <property type="entry name" value="PHDIOXRDTASE"/>
</dbReference>
<evidence type="ECO:0000313" key="9">
    <source>
        <dbReference type="EMBL" id="MDZ5456848.1"/>
    </source>
</evidence>
<evidence type="ECO:0000256" key="6">
    <source>
        <dbReference type="ARBA" id="ARBA00023014"/>
    </source>
</evidence>
<dbReference type="InterPro" id="IPR017927">
    <property type="entry name" value="FAD-bd_FR_type"/>
</dbReference>
<dbReference type="InterPro" id="IPR006058">
    <property type="entry name" value="2Fe2S_fd_BS"/>
</dbReference>
<evidence type="ECO:0000256" key="2">
    <source>
        <dbReference type="ARBA" id="ARBA00022714"/>
    </source>
</evidence>
<organism evidence="9 10">
    <name type="scientific">Azohydromonas lata</name>
    <dbReference type="NCBI Taxonomy" id="45677"/>
    <lineage>
        <taxon>Bacteria</taxon>
        <taxon>Pseudomonadati</taxon>
        <taxon>Pseudomonadota</taxon>
        <taxon>Betaproteobacteria</taxon>
        <taxon>Burkholderiales</taxon>
        <taxon>Sphaerotilaceae</taxon>
        <taxon>Azohydromonas</taxon>
    </lineage>
</organism>
<keyword evidence="10" id="KW-1185">Reference proteome</keyword>
<evidence type="ECO:0000256" key="1">
    <source>
        <dbReference type="ARBA" id="ARBA00022630"/>
    </source>
</evidence>
<evidence type="ECO:0000256" key="4">
    <source>
        <dbReference type="ARBA" id="ARBA00023002"/>
    </source>
</evidence>
<protein>
    <submittedName>
        <fullName evidence="9">PDR/VanB family oxidoreductase</fullName>
        <ecNumber evidence="9">1.-.-.-</ecNumber>
    </submittedName>
</protein>
<dbReference type="InterPro" id="IPR017938">
    <property type="entry name" value="Riboflavin_synthase-like_b-brl"/>
</dbReference>
<dbReference type="PROSITE" id="PS00197">
    <property type="entry name" value="2FE2S_FER_1"/>
    <property type="match status" value="1"/>
</dbReference>
<keyword evidence="5" id="KW-0408">Iron</keyword>
<keyword evidence="4 9" id="KW-0560">Oxidoreductase</keyword>
<dbReference type="InterPro" id="IPR036010">
    <property type="entry name" value="2Fe-2S_ferredoxin-like_sf"/>
</dbReference>
<dbReference type="PANTHER" id="PTHR47354:SF1">
    <property type="entry name" value="CARNITINE MONOOXYGENASE REDUCTASE SUBUNIT"/>
    <property type="match status" value="1"/>
</dbReference>
<dbReference type="InterPro" id="IPR012675">
    <property type="entry name" value="Beta-grasp_dom_sf"/>
</dbReference>
<dbReference type="PROSITE" id="PS51085">
    <property type="entry name" value="2FE2S_FER_2"/>
    <property type="match status" value="1"/>
</dbReference>
<dbReference type="Gene3D" id="3.10.20.30">
    <property type="match status" value="1"/>
</dbReference>
<dbReference type="SUPFAM" id="SSF52343">
    <property type="entry name" value="Ferredoxin reductase-like, C-terminal NADP-linked domain"/>
    <property type="match status" value="1"/>
</dbReference>
<dbReference type="InterPro" id="IPR001433">
    <property type="entry name" value="OxRdtase_FAD/NAD-bd"/>
</dbReference>
<dbReference type="EMBL" id="JAXOJX010000012">
    <property type="protein sequence ID" value="MDZ5456848.1"/>
    <property type="molecule type" value="Genomic_DNA"/>
</dbReference>
<dbReference type="PROSITE" id="PS51384">
    <property type="entry name" value="FAD_FR"/>
    <property type="match status" value="1"/>
</dbReference>
<dbReference type="Proteomes" id="UP001293718">
    <property type="component" value="Unassembled WGS sequence"/>
</dbReference>
<dbReference type="Gene3D" id="2.40.30.10">
    <property type="entry name" value="Translation factors"/>
    <property type="match status" value="1"/>
</dbReference>
<feature type="domain" description="2Fe-2S ferredoxin-type" evidence="7">
    <location>
        <begin position="241"/>
        <end position="324"/>
    </location>
</feature>
<keyword evidence="3" id="KW-0479">Metal-binding</keyword>
<dbReference type="GO" id="GO:0016491">
    <property type="term" value="F:oxidoreductase activity"/>
    <property type="evidence" value="ECO:0007669"/>
    <property type="project" value="UniProtKB-KW"/>
</dbReference>
<keyword evidence="6" id="KW-0411">Iron-sulfur</keyword>
<evidence type="ECO:0000256" key="3">
    <source>
        <dbReference type="ARBA" id="ARBA00022723"/>
    </source>
</evidence>
<evidence type="ECO:0000313" key="10">
    <source>
        <dbReference type="Proteomes" id="UP001293718"/>
    </source>
</evidence>
<dbReference type="RefSeq" id="WP_322465284.1">
    <property type="nucleotide sequence ID" value="NZ_JAXOJX010000012.1"/>
</dbReference>
<dbReference type="InterPro" id="IPR039261">
    <property type="entry name" value="FNR_nucleotide-bd"/>
</dbReference>
<gene>
    <name evidence="9" type="ORF">SM757_09725</name>
</gene>
<evidence type="ECO:0000259" key="7">
    <source>
        <dbReference type="PROSITE" id="PS51085"/>
    </source>
</evidence>
<dbReference type="PANTHER" id="PTHR47354">
    <property type="entry name" value="NADH OXIDOREDUCTASE HCR"/>
    <property type="match status" value="1"/>
</dbReference>
<keyword evidence="1" id="KW-0285">Flavoprotein</keyword>
<feature type="domain" description="FAD-binding FR-type" evidence="8">
    <location>
        <begin position="9"/>
        <end position="111"/>
    </location>
</feature>
<proteinExistence type="predicted"/>
<dbReference type="SUPFAM" id="SSF63380">
    <property type="entry name" value="Riboflavin synthase domain-like"/>
    <property type="match status" value="1"/>
</dbReference>
<dbReference type="CDD" id="cd00207">
    <property type="entry name" value="fer2"/>
    <property type="match status" value="1"/>
</dbReference>
<name>A0ABU5ICZ4_9BURK</name>
<dbReference type="Gene3D" id="3.40.50.80">
    <property type="entry name" value="Nucleotide-binding domain of ferredoxin-NADP reductase (FNR) module"/>
    <property type="match status" value="1"/>
</dbReference>
<dbReference type="SUPFAM" id="SSF54292">
    <property type="entry name" value="2Fe-2S ferredoxin-like"/>
    <property type="match status" value="1"/>
</dbReference>
<dbReference type="InterPro" id="IPR050415">
    <property type="entry name" value="MRET"/>
</dbReference>
<dbReference type="InterPro" id="IPR001041">
    <property type="entry name" value="2Fe-2S_ferredoxin-type"/>
</dbReference>
<dbReference type="EC" id="1.-.-.-" evidence="9"/>
<sequence>MTVIQTHADTQMPLRIARITDAAEGIRSFELVQHDGSELPPFTPGSHVKVQVPNGLLRKYSLCNDPAERHRYVITVKRDAQGQGGSMSLCDEAREGDTLPTSLPDNAFPLFEDAKRHIFIAGGIGITPILSMIRSFGELPPAPWKLYYLTRSAESTAFLDELNAPELKGKVVIHHDHGDPANSLDLWPVLERPAPGAHIYCCGPRGLMDAVRDMAGHWPSKNVHFESFNEGGGMHPDDKPFTVTVAKTGQHFEVPVGKTILSVLRDHGCTVPSSCESGTCGTCRTKLVSGEADHRDMVLMPEEMESQIMICVSRAKGGELVIDL</sequence>
<dbReference type="Pfam" id="PF00175">
    <property type="entry name" value="NAD_binding_1"/>
    <property type="match status" value="1"/>
</dbReference>
<reference evidence="9 10" key="1">
    <citation type="submission" date="2023-11" db="EMBL/GenBank/DDBJ databases">
        <title>Draft genome of Azohydromonas lata strain H1 (DSM1123), a polyhydroxyalkanoate producer.</title>
        <authorList>
            <person name="Traversa D."/>
            <person name="D'Addabbo P."/>
            <person name="Pazzani C."/>
            <person name="Manzari C."/>
            <person name="Chiara M."/>
            <person name="Scrascia M."/>
        </authorList>
    </citation>
    <scope>NUCLEOTIDE SEQUENCE [LARGE SCALE GENOMIC DNA]</scope>
    <source>
        <strain evidence="9 10">H1</strain>
    </source>
</reference>